<dbReference type="InterPro" id="IPR032710">
    <property type="entry name" value="NTF2-like_dom_sf"/>
</dbReference>
<protein>
    <recommendedName>
        <fullName evidence="1">UPF0225 protein CWI80_09075</fullName>
    </recommendedName>
</protein>
<dbReference type="STRING" id="1122124.GCA_000423165_02275"/>
<dbReference type="AlphaFoldDB" id="A0A432Z470"/>
<dbReference type="Proteomes" id="UP000287022">
    <property type="component" value="Unassembled WGS sequence"/>
</dbReference>
<dbReference type="InterPro" id="IPR048469">
    <property type="entry name" value="YchJ-like_M"/>
</dbReference>
<dbReference type="Pfam" id="PF17775">
    <property type="entry name" value="YchJ_M-like"/>
    <property type="match status" value="1"/>
</dbReference>
<dbReference type="SUPFAM" id="SSF54427">
    <property type="entry name" value="NTF2-like"/>
    <property type="match status" value="1"/>
</dbReference>
<dbReference type="Gene3D" id="3.10.450.50">
    <property type="match status" value="1"/>
</dbReference>
<dbReference type="InterPro" id="IPR023006">
    <property type="entry name" value="YchJ-like"/>
</dbReference>
<gene>
    <name evidence="3" type="ORF">CWI80_09075</name>
</gene>
<organism evidence="3 4">
    <name type="scientific">Pseudidiomarina sediminum</name>
    <dbReference type="NCBI Taxonomy" id="431675"/>
    <lineage>
        <taxon>Bacteria</taxon>
        <taxon>Pseudomonadati</taxon>
        <taxon>Pseudomonadota</taxon>
        <taxon>Gammaproteobacteria</taxon>
        <taxon>Alteromonadales</taxon>
        <taxon>Idiomarinaceae</taxon>
        <taxon>Pseudidiomarina</taxon>
    </lineage>
</organism>
<name>A0A432Z470_9GAMM</name>
<evidence type="ECO:0000313" key="3">
    <source>
        <dbReference type="EMBL" id="RUO72684.1"/>
    </source>
</evidence>
<evidence type="ECO:0000313" key="4">
    <source>
        <dbReference type="Proteomes" id="UP000287022"/>
    </source>
</evidence>
<dbReference type="EMBL" id="PIQE01000002">
    <property type="protein sequence ID" value="RUO72684.1"/>
    <property type="molecule type" value="Genomic_DNA"/>
</dbReference>
<dbReference type="RefSeq" id="WP_026860971.1">
    <property type="nucleotide sequence ID" value="NZ_PIQE01000002.1"/>
</dbReference>
<proteinExistence type="inferred from homology"/>
<sequence>MTSTTTSFKAPKKCPCGGGLYRKCCGRFHPEFAKDAVKPAPTAELLMRSRYSAFALELVDYLVATWHPSTCPQPLTLEGNPKWLQLDIYGAEQQGDKAQVHFCAYFQIDGEVGEHEEVSDFVRENGRWYYLSGHTES</sequence>
<feature type="domain" description="YchJ-like middle NTF2-like" evidence="2">
    <location>
        <begin position="42"/>
        <end position="133"/>
    </location>
</feature>
<reference evidence="4" key="1">
    <citation type="journal article" date="2018" name="Front. Microbiol.">
        <title>Genome-Based Analysis Reveals the Taxonomy and Diversity of the Family Idiomarinaceae.</title>
        <authorList>
            <person name="Liu Y."/>
            <person name="Lai Q."/>
            <person name="Shao Z."/>
        </authorList>
    </citation>
    <scope>NUCLEOTIDE SEQUENCE [LARGE SCALE GENOMIC DNA]</scope>
    <source>
        <strain evidence="4">c121</strain>
    </source>
</reference>
<evidence type="ECO:0000259" key="2">
    <source>
        <dbReference type="Pfam" id="PF17775"/>
    </source>
</evidence>
<comment type="similarity">
    <text evidence="1">Belongs to the UPF0225 family.</text>
</comment>
<keyword evidence="4" id="KW-1185">Reference proteome</keyword>
<accession>A0A432Z470</accession>
<dbReference type="HAMAP" id="MF_00612">
    <property type="entry name" value="UPF0225"/>
    <property type="match status" value="1"/>
</dbReference>
<comment type="caution">
    <text evidence="3">The sequence shown here is derived from an EMBL/GenBank/DDBJ whole genome shotgun (WGS) entry which is preliminary data.</text>
</comment>
<evidence type="ECO:0000256" key="1">
    <source>
        <dbReference type="HAMAP-Rule" id="MF_00612"/>
    </source>
</evidence>